<dbReference type="AlphaFoldDB" id="T0J4Y6"/>
<reference evidence="1 2" key="1">
    <citation type="journal article" date="2013" name="Genome Announc.">
        <title>Draft Genome Sequence of Sphingobium lactosutens Strain DS20T, Isolated from a Hexachlorocyclohexane Dumpsite.</title>
        <authorList>
            <person name="Kumar R."/>
            <person name="Dwivedi V."/>
            <person name="Negi V."/>
            <person name="Khurana J.P."/>
            <person name="Lal R."/>
        </authorList>
    </citation>
    <scope>NUCLEOTIDE SEQUENCE [LARGE SCALE GENOMIC DNA]</scope>
    <source>
        <strain evidence="1 2">DS20</strain>
    </source>
</reference>
<sequence>MFDGDVFDVALGLSQNQGDGLLSAIKVSIIFPTLDTSLMTEF</sequence>
<organism evidence="1 2">
    <name type="scientific">Sphingobium lactosutens DS20</name>
    <dbReference type="NCBI Taxonomy" id="1331060"/>
    <lineage>
        <taxon>Bacteria</taxon>
        <taxon>Pseudomonadati</taxon>
        <taxon>Pseudomonadota</taxon>
        <taxon>Alphaproteobacteria</taxon>
        <taxon>Sphingomonadales</taxon>
        <taxon>Sphingomonadaceae</taxon>
        <taxon>Sphingobium</taxon>
    </lineage>
</organism>
<name>T0J4Y6_9SPHN</name>
<dbReference type="EMBL" id="ATDP01000073">
    <property type="protein sequence ID" value="EQB17029.1"/>
    <property type="molecule type" value="Genomic_DNA"/>
</dbReference>
<dbReference type="PATRIC" id="fig|1331060.3.peg.1167"/>
<protein>
    <submittedName>
        <fullName evidence="1">Uncharacterized protein</fullName>
    </submittedName>
</protein>
<proteinExistence type="predicted"/>
<dbReference type="Proteomes" id="UP000015531">
    <property type="component" value="Unassembled WGS sequence"/>
</dbReference>
<accession>T0J4Y6</accession>
<gene>
    <name evidence="1" type="ORF">RLDS_06240</name>
</gene>
<evidence type="ECO:0000313" key="1">
    <source>
        <dbReference type="EMBL" id="EQB17029.1"/>
    </source>
</evidence>
<evidence type="ECO:0000313" key="2">
    <source>
        <dbReference type="Proteomes" id="UP000015531"/>
    </source>
</evidence>
<comment type="caution">
    <text evidence="1">The sequence shown here is derived from an EMBL/GenBank/DDBJ whole genome shotgun (WGS) entry which is preliminary data.</text>
</comment>
<keyword evidence="2" id="KW-1185">Reference proteome</keyword>